<evidence type="ECO:0000313" key="3">
    <source>
        <dbReference type="Proteomes" id="UP000223913"/>
    </source>
</evidence>
<organism evidence="2 3">
    <name type="scientific">Flavilitoribacter nigricans (strain ATCC 23147 / DSM 23189 / NBRC 102662 / NCIMB 1420 / SS-2)</name>
    <name type="common">Lewinella nigricans</name>
    <dbReference type="NCBI Taxonomy" id="1122177"/>
    <lineage>
        <taxon>Bacteria</taxon>
        <taxon>Pseudomonadati</taxon>
        <taxon>Bacteroidota</taxon>
        <taxon>Saprospiria</taxon>
        <taxon>Saprospirales</taxon>
        <taxon>Lewinellaceae</taxon>
        <taxon>Flavilitoribacter</taxon>
    </lineage>
</organism>
<name>A0A2D0MXK2_FLAN2</name>
<dbReference type="OrthoDB" id="1092431at2"/>
<sequence length="191" mass="23136">MTHRLYRHLSQFVTCSEADFREILSYFQVRRPDKKEVLMEAGRRCDHHYFVLEGCLHMFYVSDKGAEKTVKLALEDWWLTDYLAFHHRKPTEFYIQAVEPSRVLCIDYERQEQLLADFPALETYFRKVYEIAYGATIMRIKYLYDYSKEEMFLNFIDQFPDFAQRVPQYLLASYLGLTPEYLSEIRRKKRS</sequence>
<dbReference type="InterPro" id="IPR018490">
    <property type="entry name" value="cNMP-bd_dom_sf"/>
</dbReference>
<comment type="caution">
    <text evidence="2">The sequence shown here is derived from an EMBL/GenBank/DDBJ whole genome shotgun (WGS) entry which is preliminary data.</text>
</comment>
<dbReference type="Gene3D" id="2.60.120.10">
    <property type="entry name" value="Jelly Rolls"/>
    <property type="match status" value="1"/>
</dbReference>
<evidence type="ECO:0000313" key="2">
    <source>
        <dbReference type="EMBL" id="PHN00900.1"/>
    </source>
</evidence>
<reference evidence="2 3" key="1">
    <citation type="submission" date="2017-10" db="EMBL/GenBank/DDBJ databases">
        <title>The draft genome sequence of Lewinella nigricans NBRC 102662.</title>
        <authorList>
            <person name="Wang K."/>
        </authorList>
    </citation>
    <scope>NUCLEOTIDE SEQUENCE [LARGE SCALE GENOMIC DNA]</scope>
    <source>
        <strain evidence="2 3">NBRC 102662</strain>
    </source>
</reference>
<dbReference type="PROSITE" id="PS50042">
    <property type="entry name" value="CNMP_BINDING_3"/>
    <property type="match status" value="1"/>
</dbReference>
<dbReference type="AlphaFoldDB" id="A0A2D0MXK2"/>
<dbReference type="CDD" id="cd00038">
    <property type="entry name" value="CAP_ED"/>
    <property type="match status" value="1"/>
</dbReference>
<dbReference type="Proteomes" id="UP000223913">
    <property type="component" value="Unassembled WGS sequence"/>
</dbReference>
<protein>
    <submittedName>
        <fullName evidence="2">Cyclic nucleotide-binding protein</fullName>
    </submittedName>
</protein>
<evidence type="ECO:0000259" key="1">
    <source>
        <dbReference type="PROSITE" id="PS50042"/>
    </source>
</evidence>
<dbReference type="RefSeq" id="WP_099155697.1">
    <property type="nucleotide sequence ID" value="NZ_PDUD01000070.1"/>
</dbReference>
<accession>A0A2D0MXK2</accession>
<dbReference type="SUPFAM" id="SSF51206">
    <property type="entry name" value="cAMP-binding domain-like"/>
    <property type="match status" value="1"/>
</dbReference>
<keyword evidence="3" id="KW-1185">Reference proteome</keyword>
<gene>
    <name evidence="2" type="ORF">CRP01_39870</name>
</gene>
<dbReference type="InterPro" id="IPR000595">
    <property type="entry name" value="cNMP-bd_dom"/>
</dbReference>
<dbReference type="Pfam" id="PF00027">
    <property type="entry name" value="cNMP_binding"/>
    <property type="match status" value="1"/>
</dbReference>
<dbReference type="InterPro" id="IPR014710">
    <property type="entry name" value="RmlC-like_jellyroll"/>
</dbReference>
<proteinExistence type="predicted"/>
<feature type="domain" description="Cyclic nucleotide-binding" evidence="1">
    <location>
        <begin position="5"/>
        <end position="115"/>
    </location>
</feature>
<dbReference type="EMBL" id="PDUD01000070">
    <property type="protein sequence ID" value="PHN00900.1"/>
    <property type="molecule type" value="Genomic_DNA"/>
</dbReference>